<proteinExistence type="predicted"/>
<reference evidence="2" key="1">
    <citation type="submission" date="2014-11" db="EMBL/GenBank/DDBJ databases">
        <authorList>
            <person name="Otto D Thomas"/>
            <person name="Naeem Raeece"/>
        </authorList>
    </citation>
    <scope>NUCLEOTIDE SEQUENCE</scope>
</reference>
<evidence type="ECO:0000313" key="2">
    <source>
        <dbReference type="EMBL" id="CEM23489.1"/>
    </source>
</evidence>
<name>A0A0G4G4Y5_9ALVE</name>
<feature type="region of interest" description="Disordered" evidence="1">
    <location>
        <begin position="94"/>
        <end position="134"/>
    </location>
</feature>
<feature type="region of interest" description="Disordered" evidence="1">
    <location>
        <begin position="150"/>
        <end position="177"/>
    </location>
</feature>
<protein>
    <submittedName>
        <fullName evidence="2">Uncharacterized protein</fullName>
    </submittedName>
</protein>
<evidence type="ECO:0000256" key="1">
    <source>
        <dbReference type="SAM" id="MobiDB-lite"/>
    </source>
</evidence>
<accession>A0A0G4G4Y5</accession>
<sequence>MSRQLRGPERFFYDRSTYTGSHRRGGPTTRGNGITDEKISLANLCDRSPYDVRGVKPSDYEKYSFGGRELTAHTAFYEPDKPKPGGGYCPTQAIRGTSVGPSKRGGAGTGTHLTRGRAASPSPSPAVGRRRASQRDCFDATDFDFLDETDQYSSLPPVSPSSMRRSITPTPARSSVRGPERFFYDRSTYTGVHNHGGPSTKGNGLPYRGGGGRVTLDSLCDRSPANVRGIKM</sequence>
<dbReference type="VEuPathDB" id="CryptoDB:Cvel_4181"/>
<dbReference type="EMBL" id="CDMZ01000894">
    <property type="protein sequence ID" value="CEM23489.1"/>
    <property type="molecule type" value="Genomic_DNA"/>
</dbReference>
<gene>
    <name evidence="2" type="ORF">Cvel_4181</name>
</gene>
<feature type="region of interest" description="Disordered" evidence="1">
    <location>
        <begin position="1"/>
        <end position="36"/>
    </location>
</feature>
<organism evidence="2">
    <name type="scientific">Chromera velia CCMP2878</name>
    <dbReference type="NCBI Taxonomy" id="1169474"/>
    <lineage>
        <taxon>Eukaryota</taxon>
        <taxon>Sar</taxon>
        <taxon>Alveolata</taxon>
        <taxon>Colpodellida</taxon>
        <taxon>Chromeraceae</taxon>
        <taxon>Chromera</taxon>
    </lineage>
</organism>
<dbReference type="AlphaFoldDB" id="A0A0G4G4Y5"/>
<feature type="compositionally biased region" description="Polar residues" evidence="1">
    <location>
        <begin position="151"/>
        <end position="173"/>
    </location>
</feature>
<feature type="compositionally biased region" description="Basic and acidic residues" evidence="1">
    <location>
        <begin position="1"/>
        <end position="13"/>
    </location>
</feature>